<protein>
    <submittedName>
        <fullName evidence="1">Uncharacterized protein</fullName>
    </submittedName>
</protein>
<sequence>MPPRVPDQEVPAPEAPYRVPPPLEIDDIIGLRRARLHGPELVDAQQLPPGNRLEEAQSDSCGWQNIVAQFVPVQWRFILLRRAINRRNQLLLMVGQAGLVNYIDQNALQYDRAMGRLVRLVATVGEHRTQPAYRRLHRAASGWVHKIRILMAELRQMVTALFE</sequence>
<keyword evidence="2" id="KW-1185">Reference proteome</keyword>
<dbReference type="AlphaFoldDB" id="A0AA36G554"/>
<organism evidence="1 2">
    <name type="scientific">Mesorhabditis spiculigera</name>
    <dbReference type="NCBI Taxonomy" id="96644"/>
    <lineage>
        <taxon>Eukaryota</taxon>
        <taxon>Metazoa</taxon>
        <taxon>Ecdysozoa</taxon>
        <taxon>Nematoda</taxon>
        <taxon>Chromadorea</taxon>
        <taxon>Rhabditida</taxon>
        <taxon>Rhabditina</taxon>
        <taxon>Rhabditomorpha</taxon>
        <taxon>Rhabditoidea</taxon>
        <taxon>Rhabditidae</taxon>
        <taxon>Mesorhabditinae</taxon>
        <taxon>Mesorhabditis</taxon>
    </lineage>
</organism>
<reference evidence="1" key="1">
    <citation type="submission" date="2023-06" db="EMBL/GenBank/DDBJ databases">
        <authorList>
            <person name="Delattre M."/>
        </authorList>
    </citation>
    <scope>NUCLEOTIDE SEQUENCE</scope>
    <source>
        <strain evidence="1">AF72</strain>
    </source>
</reference>
<dbReference type="EMBL" id="CATQJA010002654">
    <property type="protein sequence ID" value="CAJ0578568.1"/>
    <property type="molecule type" value="Genomic_DNA"/>
</dbReference>
<comment type="caution">
    <text evidence="1">The sequence shown here is derived from an EMBL/GenBank/DDBJ whole genome shotgun (WGS) entry which is preliminary data.</text>
</comment>
<dbReference type="Proteomes" id="UP001177023">
    <property type="component" value="Unassembled WGS sequence"/>
</dbReference>
<evidence type="ECO:0000313" key="2">
    <source>
        <dbReference type="Proteomes" id="UP001177023"/>
    </source>
</evidence>
<gene>
    <name evidence="1" type="ORF">MSPICULIGERA_LOCUS16816</name>
</gene>
<proteinExistence type="predicted"/>
<evidence type="ECO:0000313" key="1">
    <source>
        <dbReference type="EMBL" id="CAJ0578568.1"/>
    </source>
</evidence>
<feature type="non-terminal residue" evidence="1">
    <location>
        <position position="163"/>
    </location>
</feature>
<name>A0AA36G554_9BILA</name>
<accession>A0AA36G554</accession>